<name>A0A6N3D917_9FIRM</name>
<dbReference type="GO" id="GO:0008840">
    <property type="term" value="F:4-hydroxy-tetrahydrodipicolinate synthase activity"/>
    <property type="evidence" value="ECO:0007669"/>
    <property type="project" value="UniProtKB-EC"/>
</dbReference>
<sequence>MKKLYAPKGIIPAPPTPFTKDDKINEDEYKRLLNYDIERGVHCICVGGSTGEWSTMSIEERKQLFKIAAEAIGDRIPKMATTGCHSLSKTLELTQYAVDLGYESILLVTPHYLQPGFEATKDYYRKVAETFPNLAVCIYNVPHNTNVELPVEDIIELAKVPNITGMKHCTDPTLTNKVIEGTKNEYFESATGRENMILANLCQGGSGGVGVMCTIVPQELVKMYDLLMENNWKEALKIDESLRRLSILIESEPNPAPVKEVLNLLGFDFGAPRLPLRPCSKELREEIRKELIKLGYEV</sequence>
<evidence type="ECO:0000256" key="3">
    <source>
        <dbReference type="ARBA" id="ARBA00023270"/>
    </source>
</evidence>
<comment type="similarity">
    <text evidence="1 4">Belongs to the DapA family.</text>
</comment>
<dbReference type="AlphaFoldDB" id="A0A6N3D917"/>
<feature type="active site" description="Proton donor/acceptor" evidence="5">
    <location>
        <position position="139"/>
    </location>
</feature>
<evidence type="ECO:0000256" key="4">
    <source>
        <dbReference type="PIRNR" id="PIRNR001365"/>
    </source>
</evidence>
<dbReference type="PANTHER" id="PTHR12128:SF66">
    <property type="entry name" value="4-HYDROXY-2-OXOGLUTARATE ALDOLASE, MITOCHONDRIAL"/>
    <property type="match status" value="1"/>
</dbReference>
<dbReference type="Gene3D" id="3.20.20.70">
    <property type="entry name" value="Aldolase class I"/>
    <property type="match status" value="1"/>
</dbReference>
<feature type="active site" description="Schiff-base intermediate with substrate" evidence="5">
    <location>
        <position position="167"/>
    </location>
</feature>
<accession>A0A6N3D917</accession>
<reference evidence="7" key="1">
    <citation type="submission" date="2019-11" db="EMBL/GenBank/DDBJ databases">
        <authorList>
            <person name="Feng L."/>
        </authorList>
    </citation>
    <scope>NUCLEOTIDE SEQUENCE</scope>
    <source>
        <strain evidence="7">PgorbachiiLFYP46</strain>
    </source>
</reference>
<dbReference type="RefSeq" id="WP_156702734.1">
    <property type="nucleotide sequence ID" value="NZ_CACRUP010000024.1"/>
</dbReference>
<feature type="binding site" evidence="6">
    <location>
        <position position="209"/>
    </location>
    <ligand>
        <name>pyruvate</name>
        <dbReference type="ChEBI" id="CHEBI:15361"/>
    </ligand>
</feature>
<evidence type="ECO:0000313" key="7">
    <source>
        <dbReference type="EMBL" id="VYU24835.1"/>
    </source>
</evidence>
<dbReference type="CDD" id="cd00408">
    <property type="entry name" value="DHDPS-like"/>
    <property type="match status" value="1"/>
</dbReference>
<dbReference type="EMBL" id="CACRUP010000024">
    <property type="protein sequence ID" value="VYU24835.1"/>
    <property type="molecule type" value="Genomic_DNA"/>
</dbReference>
<dbReference type="PANTHER" id="PTHR12128">
    <property type="entry name" value="DIHYDRODIPICOLINATE SYNTHASE"/>
    <property type="match status" value="1"/>
</dbReference>
<organism evidence="7">
    <name type="scientific">Peptoniphilus gorbachii</name>
    <dbReference type="NCBI Taxonomy" id="411567"/>
    <lineage>
        <taxon>Bacteria</taxon>
        <taxon>Bacillati</taxon>
        <taxon>Bacillota</taxon>
        <taxon>Tissierellia</taxon>
        <taxon>Tissierellales</taxon>
        <taxon>Peptoniphilaceae</taxon>
        <taxon>Peptoniphilus</taxon>
    </lineage>
</organism>
<evidence type="ECO:0000256" key="5">
    <source>
        <dbReference type="PIRSR" id="PIRSR001365-1"/>
    </source>
</evidence>
<protein>
    <submittedName>
        <fullName evidence="7">4-hydroxy-tetrahydrodipicolinate synthase</fullName>
        <ecNumber evidence="7">4.3.3.7</ecNumber>
    </submittedName>
</protein>
<dbReference type="GO" id="GO:0044281">
    <property type="term" value="P:small molecule metabolic process"/>
    <property type="evidence" value="ECO:0007669"/>
    <property type="project" value="UniProtKB-ARBA"/>
</dbReference>
<dbReference type="SMART" id="SM01130">
    <property type="entry name" value="DHDPS"/>
    <property type="match status" value="1"/>
</dbReference>
<evidence type="ECO:0000256" key="6">
    <source>
        <dbReference type="PIRSR" id="PIRSR001365-2"/>
    </source>
</evidence>
<keyword evidence="2 4" id="KW-0456">Lyase</keyword>
<dbReference type="InterPro" id="IPR020625">
    <property type="entry name" value="Schiff_base-form_aldolases_AS"/>
</dbReference>
<dbReference type="PIRSF" id="PIRSF001365">
    <property type="entry name" value="DHDPS"/>
    <property type="match status" value="1"/>
</dbReference>
<dbReference type="PRINTS" id="PR00146">
    <property type="entry name" value="DHPICSNTHASE"/>
</dbReference>
<dbReference type="EC" id="4.3.3.7" evidence="7"/>
<dbReference type="InterPro" id="IPR002220">
    <property type="entry name" value="DapA-like"/>
</dbReference>
<feature type="binding site" evidence="6">
    <location>
        <position position="50"/>
    </location>
    <ligand>
        <name>pyruvate</name>
        <dbReference type="ChEBI" id="CHEBI:15361"/>
    </ligand>
</feature>
<evidence type="ECO:0000256" key="2">
    <source>
        <dbReference type="ARBA" id="ARBA00023239"/>
    </source>
</evidence>
<dbReference type="SUPFAM" id="SSF51569">
    <property type="entry name" value="Aldolase"/>
    <property type="match status" value="1"/>
</dbReference>
<keyword evidence="3" id="KW-0704">Schiff base</keyword>
<dbReference type="PROSITE" id="PS00666">
    <property type="entry name" value="DHDPS_2"/>
    <property type="match status" value="1"/>
</dbReference>
<dbReference type="Pfam" id="PF00701">
    <property type="entry name" value="DHDPS"/>
    <property type="match status" value="1"/>
</dbReference>
<evidence type="ECO:0000256" key="1">
    <source>
        <dbReference type="ARBA" id="ARBA00007592"/>
    </source>
</evidence>
<proteinExistence type="inferred from homology"/>
<gene>
    <name evidence="7" type="primary">dapA</name>
    <name evidence="7" type="ORF">PGLFYP46_00627</name>
</gene>
<dbReference type="InterPro" id="IPR013785">
    <property type="entry name" value="Aldolase_TIM"/>
</dbReference>